<dbReference type="InterPro" id="IPR035940">
    <property type="entry name" value="CAP_sf"/>
</dbReference>
<evidence type="ECO:0000256" key="1">
    <source>
        <dbReference type="SAM" id="MobiDB-lite"/>
    </source>
</evidence>
<dbReference type="EMBL" id="PDUG01000005">
    <property type="protein sequence ID" value="PIC30138.1"/>
    <property type="molecule type" value="Genomic_DNA"/>
</dbReference>
<keyword evidence="2" id="KW-1133">Transmembrane helix</keyword>
<dbReference type="SUPFAM" id="SSF55797">
    <property type="entry name" value="PR-1-like"/>
    <property type="match status" value="1"/>
</dbReference>
<organism evidence="3 4">
    <name type="scientific">Caenorhabditis nigoni</name>
    <dbReference type="NCBI Taxonomy" id="1611254"/>
    <lineage>
        <taxon>Eukaryota</taxon>
        <taxon>Metazoa</taxon>
        <taxon>Ecdysozoa</taxon>
        <taxon>Nematoda</taxon>
        <taxon>Chromadorea</taxon>
        <taxon>Rhabditida</taxon>
        <taxon>Rhabditina</taxon>
        <taxon>Rhabditomorpha</taxon>
        <taxon>Rhabditoidea</taxon>
        <taxon>Rhabditidae</taxon>
        <taxon>Peloderinae</taxon>
        <taxon>Caenorhabditis</taxon>
    </lineage>
</organism>
<reference evidence="4" key="1">
    <citation type="submission" date="2017-10" db="EMBL/GenBank/DDBJ databases">
        <title>Rapid genome shrinkage in a self-fertile nematode reveals novel sperm competition proteins.</title>
        <authorList>
            <person name="Yin D."/>
            <person name="Schwarz E.M."/>
            <person name="Thomas C.G."/>
            <person name="Felde R.L."/>
            <person name="Korf I.F."/>
            <person name="Cutter A.D."/>
            <person name="Schartner C.M."/>
            <person name="Ralston E.J."/>
            <person name="Meyer B.J."/>
            <person name="Haag E.S."/>
        </authorList>
    </citation>
    <scope>NUCLEOTIDE SEQUENCE [LARGE SCALE GENOMIC DNA]</scope>
    <source>
        <strain evidence="4">JU1422</strain>
    </source>
</reference>
<keyword evidence="2" id="KW-0472">Membrane</keyword>
<evidence type="ECO:0000313" key="4">
    <source>
        <dbReference type="Proteomes" id="UP000230233"/>
    </source>
</evidence>
<comment type="caution">
    <text evidence="3">The sequence shown here is derived from an EMBL/GenBank/DDBJ whole genome shotgun (WGS) entry which is preliminary data.</text>
</comment>
<sequence length="391" mass="45016">MVFEEPQNKTCSRMYPIHLNTSVTPGTDCLDGFKCNEDGLCAKCPPQTTSTPETRTLPKELDDYVEVDGDDYDEDFPTREPILDSGLENFLQFRITILIIKMKILFIIFSLISISIITSSIVTLDEQQSDFIDLINEERRNFAIKYKFGNIHKLYWNETLQDDAYKMRSDDLLRKYYITPVESMDQKGIDDLNRARDKWWKTQNMTNIKVDPLDMSIRHEYIYPWQTTVACIKKVSWTGYDYTCFFGPEKWKIDLNSRPPGTNCQKFFGYNDNGLCAKDRIKSTTNSVNPNNISTASPTSEVSKPQTNQQVNHSTPSNPNPTLPGPKNSENSNTRKMKLSPETQTLPKELEDYVEVDGDDYDENFPTGEPPLDSGFKNFLQFWITVVLVLI</sequence>
<keyword evidence="2" id="KW-0812">Transmembrane</keyword>
<dbReference type="AlphaFoldDB" id="A0A2G5TSA7"/>
<feature type="region of interest" description="Disordered" evidence="1">
    <location>
        <begin position="282"/>
        <end position="349"/>
    </location>
</feature>
<keyword evidence="4" id="KW-1185">Reference proteome</keyword>
<dbReference type="Proteomes" id="UP000230233">
    <property type="component" value="Chromosome V"/>
</dbReference>
<evidence type="ECO:0000313" key="3">
    <source>
        <dbReference type="EMBL" id="PIC30138.1"/>
    </source>
</evidence>
<proteinExistence type="predicted"/>
<gene>
    <name evidence="3" type="primary">Cnig_chr_V.g21484</name>
    <name evidence="3" type="ORF">B9Z55_021484</name>
</gene>
<evidence type="ECO:0000256" key="2">
    <source>
        <dbReference type="SAM" id="Phobius"/>
    </source>
</evidence>
<dbReference type="OrthoDB" id="10552643at2759"/>
<feature type="transmembrane region" description="Helical" evidence="2">
    <location>
        <begin position="104"/>
        <end position="124"/>
    </location>
</feature>
<feature type="compositionally biased region" description="Polar residues" evidence="1">
    <location>
        <begin position="283"/>
        <end position="317"/>
    </location>
</feature>
<accession>A0A2G5TSA7</accession>
<name>A0A2G5TSA7_9PELO</name>
<protein>
    <submittedName>
        <fullName evidence="3">Uncharacterized protein</fullName>
    </submittedName>
</protein>